<dbReference type="Proteomes" id="UP001060085">
    <property type="component" value="Linkage Group LG04"/>
</dbReference>
<reference evidence="2" key="1">
    <citation type="journal article" date="2023" name="Nat. Plants">
        <title>Single-cell RNA sequencing provides a high-resolution roadmap for understanding the multicellular compartmentation of specialized metabolism.</title>
        <authorList>
            <person name="Sun S."/>
            <person name="Shen X."/>
            <person name="Li Y."/>
            <person name="Li Y."/>
            <person name="Wang S."/>
            <person name="Li R."/>
            <person name="Zhang H."/>
            <person name="Shen G."/>
            <person name="Guo B."/>
            <person name="Wei J."/>
            <person name="Xu J."/>
            <person name="St-Pierre B."/>
            <person name="Chen S."/>
            <person name="Sun C."/>
        </authorList>
    </citation>
    <scope>NUCLEOTIDE SEQUENCE [LARGE SCALE GENOMIC DNA]</scope>
</reference>
<dbReference type="EMBL" id="CM044704">
    <property type="protein sequence ID" value="KAI5667330.1"/>
    <property type="molecule type" value="Genomic_DNA"/>
</dbReference>
<sequence length="186" mass="21525">MSKYLSTHTSLEDPLMSSGVKFDPSCYGFGMLGDTSLVGPDIVGFELDYASFDILHDECLGKFIEDVDYAFPFLDSFMKNLDGVISFNQCFYLFNGQFEFSYNEHKLSSVANSLNMLFENIFGFKIYRIHFKDFLLKGFGIMVEIEFEQVCKGFVVEHFYYHIPFKELFSKLVMSLDSFQNNSWAL</sequence>
<accession>A0ACC0B3V6</accession>
<evidence type="ECO:0000313" key="1">
    <source>
        <dbReference type="EMBL" id="KAI5667330.1"/>
    </source>
</evidence>
<comment type="caution">
    <text evidence="1">The sequence shown here is derived from an EMBL/GenBank/DDBJ whole genome shotgun (WGS) entry which is preliminary data.</text>
</comment>
<proteinExistence type="predicted"/>
<evidence type="ECO:0000313" key="2">
    <source>
        <dbReference type="Proteomes" id="UP001060085"/>
    </source>
</evidence>
<keyword evidence="2" id="KW-1185">Reference proteome</keyword>
<gene>
    <name evidence="1" type="ORF">M9H77_17183</name>
</gene>
<protein>
    <submittedName>
        <fullName evidence="1">Uncharacterized protein</fullName>
    </submittedName>
</protein>
<name>A0ACC0B3V6_CATRO</name>
<organism evidence="1 2">
    <name type="scientific">Catharanthus roseus</name>
    <name type="common">Madagascar periwinkle</name>
    <name type="synonym">Vinca rosea</name>
    <dbReference type="NCBI Taxonomy" id="4058"/>
    <lineage>
        <taxon>Eukaryota</taxon>
        <taxon>Viridiplantae</taxon>
        <taxon>Streptophyta</taxon>
        <taxon>Embryophyta</taxon>
        <taxon>Tracheophyta</taxon>
        <taxon>Spermatophyta</taxon>
        <taxon>Magnoliopsida</taxon>
        <taxon>eudicotyledons</taxon>
        <taxon>Gunneridae</taxon>
        <taxon>Pentapetalae</taxon>
        <taxon>asterids</taxon>
        <taxon>lamiids</taxon>
        <taxon>Gentianales</taxon>
        <taxon>Apocynaceae</taxon>
        <taxon>Rauvolfioideae</taxon>
        <taxon>Vinceae</taxon>
        <taxon>Catharanthinae</taxon>
        <taxon>Catharanthus</taxon>
    </lineage>
</organism>